<evidence type="ECO:0000256" key="1">
    <source>
        <dbReference type="ARBA" id="ARBA00004651"/>
    </source>
</evidence>
<name>A0A1A8TFH2_9GAMM</name>
<keyword evidence="4 6" id="KW-1133">Transmembrane helix</keyword>
<organism evidence="7 8">
    <name type="scientific">Marinomonas aquimarina</name>
    <dbReference type="NCBI Taxonomy" id="295068"/>
    <lineage>
        <taxon>Bacteria</taxon>
        <taxon>Pseudomonadati</taxon>
        <taxon>Pseudomonadota</taxon>
        <taxon>Gammaproteobacteria</taxon>
        <taxon>Oceanospirillales</taxon>
        <taxon>Oceanospirillaceae</taxon>
        <taxon>Marinomonas</taxon>
    </lineage>
</organism>
<evidence type="ECO:0000313" key="8">
    <source>
        <dbReference type="Proteomes" id="UP000092627"/>
    </source>
</evidence>
<dbReference type="GO" id="GO:0005886">
    <property type="term" value="C:plasma membrane"/>
    <property type="evidence" value="ECO:0007669"/>
    <property type="project" value="UniProtKB-SubCell"/>
</dbReference>
<sequence>MASSKPLRASELLAMRKRAVFRFIGLQVALAAGLSVGILVAMSGLHAYSFFAGALASILPNLYMAWRVFGHAGTQTAKDVVRSFYRGESGKLVLTAILVSAVFIFIKPLASGAMLAGFGMAIMSHWLSPLLLNK</sequence>
<dbReference type="Pfam" id="PF03899">
    <property type="entry name" value="ATP-synt_I"/>
    <property type="match status" value="1"/>
</dbReference>
<proteinExistence type="predicted"/>
<evidence type="ECO:0000313" key="7">
    <source>
        <dbReference type="EMBL" id="SBS30912.1"/>
    </source>
</evidence>
<keyword evidence="2" id="KW-1003">Cell membrane</keyword>
<dbReference type="AlphaFoldDB" id="A0A1A8TFH2"/>
<dbReference type="EMBL" id="FLOC01000009">
    <property type="protein sequence ID" value="SBS30912.1"/>
    <property type="molecule type" value="Genomic_DNA"/>
</dbReference>
<feature type="transmembrane region" description="Helical" evidence="6">
    <location>
        <begin position="90"/>
        <end position="106"/>
    </location>
</feature>
<evidence type="ECO:0000256" key="5">
    <source>
        <dbReference type="ARBA" id="ARBA00023136"/>
    </source>
</evidence>
<gene>
    <name evidence="7" type="ORF">MAQ5080_01795</name>
</gene>
<dbReference type="InterPro" id="IPR005598">
    <property type="entry name" value="ATP_synth_I"/>
</dbReference>
<dbReference type="Proteomes" id="UP000092627">
    <property type="component" value="Unassembled WGS sequence"/>
</dbReference>
<keyword evidence="8" id="KW-1185">Reference proteome</keyword>
<keyword evidence="5 6" id="KW-0472">Membrane</keyword>
<feature type="transmembrane region" description="Helical" evidence="6">
    <location>
        <begin position="112"/>
        <end position="132"/>
    </location>
</feature>
<evidence type="ECO:0000256" key="4">
    <source>
        <dbReference type="ARBA" id="ARBA00022989"/>
    </source>
</evidence>
<feature type="transmembrane region" description="Helical" evidence="6">
    <location>
        <begin position="20"/>
        <end position="42"/>
    </location>
</feature>
<dbReference type="OrthoDB" id="5702716at2"/>
<evidence type="ECO:0000256" key="2">
    <source>
        <dbReference type="ARBA" id="ARBA00022475"/>
    </source>
</evidence>
<comment type="subcellular location">
    <subcellularLocation>
        <location evidence="1">Cell membrane</location>
        <topology evidence="1">Multi-pass membrane protein</topology>
    </subcellularLocation>
</comment>
<keyword evidence="3 6" id="KW-0812">Transmembrane</keyword>
<reference evidence="7 8" key="1">
    <citation type="submission" date="2016-06" db="EMBL/GenBank/DDBJ databases">
        <authorList>
            <person name="Kjaerup R.B."/>
            <person name="Dalgaard T.S."/>
            <person name="Juul-Madsen H.R."/>
        </authorList>
    </citation>
    <scope>NUCLEOTIDE SEQUENCE [LARGE SCALE GENOMIC DNA]</scope>
    <source>
        <strain evidence="7 8">CECT 5080</strain>
    </source>
</reference>
<feature type="transmembrane region" description="Helical" evidence="6">
    <location>
        <begin position="48"/>
        <end position="69"/>
    </location>
</feature>
<evidence type="ECO:0000256" key="6">
    <source>
        <dbReference type="SAM" id="Phobius"/>
    </source>
</evidence>
<accession>A0A1A8TFH2</accession>
<protein>
    <submittedName>
        <fullName evidence="7">F0F1 ATP synthase subunit I</fullName>
    </submittedName>
</protein>
<dbReference type="RefSeq" id="WP_067205744.1">
    <property type="nucleotide sequence ID" value="NZ_FLOC01000009.1"/>
</dbReference>
<evidence type="ECO:0000256" key="3">
    <source>
        <dbReference type="ARBA" id="ARBA00022692"/>
    </source>
</evidence>
<dbReference type="STRING" id="295068.MAQ5080_01795"/>